<reference evidence="2 3" key="1">
    <citation type="submission" date="2020-01" db="EMBL/GenBank/DDBJ databases">
        <title>Whole-genome sequence of Heliobacterium undosum DSM 13378.</title>
        <authorList>
            <person name="Kyndt J.A."/>
            <person name="Meyer T.E."/>
        </authorList>
    </citation>
    <scope>NUCLEOTIDE SEQUENCE [LARGE SCALE GENOMIC DNA]</scope>
    <source>
        <strain evidence="2 3">DSM 13378</strain>
    </source>
</reference>
<dbReference type="SUPFAM" id="SSF52540">
    <property type="entry name" value="P-loop containing nucleoside triphosphate hydrolases"/>
    <property type="match status" value="1"/>
</dbReference>
<organism evidence="2 3">
    <name type="scientific">Heliomicrobium undosum</name>
    <dbReference type="NCBI Taxonomy" id="121734"/>
    <lineage>
        <taxon>Bacteria</taxon>
        <taxon>Bacillati</taxon>
        <taxon>Bacillota</taxon>
        <taxon>Clostridia</taxon>
        <taxon>Eubacteriales</taxon>
        <taxon>Heliobacteriaceae</taxon>
        <taxon>Heliomicrobium</taxon>
    </lineage>
</organism>
<dbReference type="Pfam" id="PF13304">
    <property type="entry name" value="AAA_21"/>
    <property type="match status" value="1"/>
</dbReference>
<dbReference type="SMART" id="SM00382">
    <property type="entry name" value="AAA"/>
    <property type="match status" value="1"/>
</dbReference>
<evidence type="ECO:0000313" key="2">
    <source>
        <dbReference type="EMBL" id="MZP28392.1"/>
    </source>
</evidence>
<dbReference type="InterPro" id="IPR003593">
    <property type="entry name" value="AAA+_ATPase"/>
</dbReference>
<comment type="caution">
    <text evidence="2">The sequence shown here is derived from an EMBL/GenBank/DDBJ whole genome shotgun (WGS) entry which is preliminary data.</text>
</comment>
<keyword evidence="3" id="KW-1185">Reference proteome</keyword>
<dbReference type="InterPro" id="IPR003959">
    <property type="entry name" value="ATPase_AAA_core"/>
</dbReference>
<proteinExistence type="predicted"/>
<dbReference type="EMBL" id="WXEY01000001">
    <property type="protein sequence ID" value="MZP28392.1"/>
    <property type="molecule type" value="Genomic_DNA"/>
</dbReference>
<evidence type="ECO:0000313" key="3">
    <source>
        <dbReference type="Proteomes" id="UP000463470"/>
    </source>
</evidence>
<dbReference type="RefSeq" id="WP_161253737.1">
    <property type="nucleotide sequence ID" value="NZ_WXEY01000001.1"/>
</dbReference>
<dbReference type="PANTHER" id="PTHR32182:SF23">
    <property type="entry name" value="ATP BINDING PROTEIN"/>
    <property type="match status" value="1"/>
</dbReference>
<dbReference type="GO" id="GO:0006302">
    <property type="term" value="P:double-strand break repair"/>
    <property type="evidence" value="ECO:0007669"/>
    <property type="project" value="TreeGrafter"/>
</dbReference>
<feature type="domain" description="AAA+ ATPase" evidence="1">
    <location>
        <begin position="23"/>
        <end position="366"/>
    </location>
</feature>
<dbReference type="Gene3D" id="3.40.50.300">
    <property type="entry name" value="P-loop containing nucleotide triphosphate hydrolases"/>
    <property type="match status" value="1"/>
</dbReference>
<dbReference type="PANTHER" id="PTHR32182">
    <property type="entry name" value="DNA REPLICATION AND REPAIR PROTEIN RECF"/>
    <property type="match status" value="1"/>
</dbReference>
<evidence type="ECO:0000259" key="1">
    <source>
        <dbReference type="SMART" id="SM00382"/>
    </source>
</evidence>
<dbReference type="GO" id="GO:0000731">
    <property type="term" value="P:DNA synthesis involved in DNA repair"/>
    <property type="evidence" value="ECO:0007669"/>
    <property type="project" value="TreeGrafter"/>
</dbReference>
<dbReference type="CDD" id="cd00267">
    <property type="entry name" value="ABC_ATPase"/>
    <property type="match status" value="1"/>
</dbReference>
<name>A0A845KXN9_9FIRM</name>
<dbReference type="GO" id="GO:0005524">
    <property type="term" value="F:ATP binding"/>
    <property type="evidence" value="ECO:0007669"/>
    <property type="project" value="InterPro"/>
</dbReference>
<dbReference type="OrthoDB" id="9784297at2"/>
<protein>
    <submittedName>
        <fullName evidence="2">AAA family ATPase</fullName>
    </submittedName>
</protein>
<dbReference type="GO" id="GO:0016887">
    <property type="term" value="F:ATP hydrolysis activity"/>
    <property type="evidence" value="ECO:0007669"/>
    <property type="project" value="InterPro"/>
</dbReference>
<dbReference type="InterPro" id="IPR027417">
    <property type="entry name" value="P-loop_NTPase"/>
</dbReference>
<sequence length="442" mass="50975">MHIKNLSFRNFRGIRYLNLDFEERKNILFVGENGAGKSTILDGVNILLSWLTARIKSPNGNGHSLSQSDITVGENSTLIQITITYKELEATWSLARTRFGQKKEFSSNLTGIRTIAQAIQESMNSNDEESIPVICHYGVHRAVFDPPLRIRQKHSFDQLDIFDEEQSEFRLFFEWFRNREDIENEEKYENLISFLKSINSDNINSILHQPELIESYDLPHYQDHQLKAVRTAIYAFLPGYTDLRIRRRPQMRMVIKKDDSELEISQLSDGEKCLIAMIGDLARRLAMANPISIDPLKRTGIVLIDEIDLHLHPNWQRRVLPSLKKAFPNILFILTTHSPQVLSETTDSLIFLLSNTDSHIEASILPPLFGKDSNKILADFMNSSERNIEVKSKIERLYTLISEGVWEEVTRLKTELKNILGPGDPDLVYAEALEQRKRVIKR</sequence>
<accession>A0A845KXN9</accession>
<gene>
    <name evidence="2" type="ORF">GTO91_01475</name>
</gene>
<dbReference type="AlphaFoldDB" id="A0A845KXN9"/>
<dbReference type="Proteomes" id="UP000463470">
    <property type="component" value="Unassembled WGS sequence"/>
</dbReference>